<feature type="compositionally biased region" description="Pro residues" evidence="1">
    <location>
        <begin position="1"/>
        <end position="11"/>
    </location>
</feature>
<feature type="compositionally biased region" description="Low complexity" evidence="1">
    <location>
        <begin position="12"/>
        <end position="23"/>
    </location>
</feature>
<evidence type="ECO:0000313" key="3">
    <source>
        <dbReference type="Proteomes" id="UP000007306"/>
    </source>
</evidence>
<dbReference type="Proteomes" id="UP000007306">
    <property type="component" value="Unassembled WGS sequence"/>
</dbReference>
<protein>
    <submittedName>
        <fullName evidence="2">Uncharacterized protein</fullName>
    </submittedName>
</protein>
<reference evidence="2" key="1">
    <citation type="submission" date="2015-06" db="UniProtKB">
        <authorList>
            <consortium name="EnsemblPlants"/>
        </authorList>
    </citation>
    <scope>IDENTIFICATION</scope>
</reference>
<sequence length="45" mass="4856">MAEKQPPPPSSPGSVKGKVPKPGLTDIIDDNIMPIDPEKFTPEQK</sequence>
<keyword evidence="3" id="KW-1185">Reference proteome</keyword>
<proteinExistence type="predicted"/>
<reference evidence="3" key="2">
    <citation type="submission" date="2018-04" db="EMBL/GenBank/DDBJ databases">
        <title>OglaRS2 (Oryza glaberrima Reference Sequence Version 2).</title>
        <authorList>
            <person name="Zhang J."/>
            <person name="Kudrna D."/>
            <person name="Lee S."/>
            <person name="Talag J."/>
            <person name="Rajasekar S."/>
            <person name="Wing R.A."/>
        </authorList>
    </citation>
    <scope>NUCLEOTIDE SEQUENCE [LARGE SCALE GENOMIC DNA]</scope>
    <source>
        <strain evidence="3">cv. IRGC 96717</strain>
    </source>
</reference>
<feature type="compositionally biased region" description="Basic and acidic residues" evidence="1">
    <location>
        <begin position="36"/>
        <end position="45"/>
    </location>
</feature>
<dbReference type="HOGENOM" id="CLU_3208449_0_0_1"/>
<accession>I1QRN9</accession>
<evidence type="ECO:0000256" key="1">
    <source>
        <dbReference type="SAM" id="MobiDB-lite"/>
    </source>
</evidence>
<organism evidence="2 3">
    <name type="scientific">Oryza glaberrima</name>
    <name type="common">African rice</name>
    <dbReference type="NCBI Taxonomy" id="4538"/>
    <lineage>
        <taxon>Eukaryota</taxon>
        <taxon>Viridiplantae</taxon>
        <taxon>Streptophyta</taxon>
        <taxon>Embryophyta</taxon>
        <taxon>Tracheophyta</taxon>
        <taxon>Spermatophyta</taxon>
        <taxon>Magnoliopsida</taxon>
        <taxon>Liliopsida</taxon>
        <taxon>Poales</taxon>
        <taxon>Poaceae</taxon>
        <taxon>BOP clade</taxon>
        <taxon>Oryzoideae</taxon>
        <taxon>Oryzeae</taxon>
        <taxon>Oryzinae</taxon>
        <taxon>Oryza</taxon>
    </lineage>
</organism>
<dbReference type="EnsemblPlants" id="ORGLA09G0171800.1">
    <property type="protein sequence ID" value="ORGLA09G0171800.1"/>
    <property type="gene ID" value="ORGLA09G0171800"/>
</dbReference>
<dbReference type="Gramene" id="ORGLA09G0171800.1">
    <property type="protein sequence ID" value="ORGLA09G0171800.1"/>
    <property type="gene ID" value="ORGLA09G0171800"/>
</dbReference>
<name>I1QRN9_ORYGL</name>
<dbReference type="AlphaFoldDB" id="I1QRN9"/>
<evidence type="ECO:0000313" key="2">
    <source>
        <dbReference type="EnsemblPlants" id="ORGLA09G0171800.1"/>
    </source>
</evidence>
<feature type="region of interest" description="Disordered" evidence="1">
    <location>
        <begin position="1"/>
        <end position="45"/>
    </location>
</feature>